<evidence type="ECO:0000313" key="5">
    <source>
        <dbReference type="EMBL" id="KAJ4838717.1"/>
    </source>
</evidence>
<dbReference type="GO" id="GO:0003700">
    <property type="term" value="F:DNA-binding transcription factor activity"/>
    <property type="evidence" value="ECO:0007669"/>
    <property type="project" value="InterPro"/>
</dbReference>
<evidence type="ECO:0000256" key="3">
    <source>
        <dbReference type="SAM" id="MobiDB-lite"/>
    </source>
</evidence>
<dbReference type="PANTHER" id="PTHR11801">
    <property type="entry name" value="SIGNAL TRANSDUCER AND ACTIVATOR OF TRANSCRIPTION"/>
    <property type="match status" value="1"/>
</dbReference>
<dbReference type="Proteomes" id="UP001141552">
    <property type="component" value="Unassembled WGS sequence"/>
</dbReference>
<dbReference type="Gene3D" id="3.30.505.10">
    <property type="entry name" value="SH2 domain"/>
    <property type="match status" value="1"/>
</dbReference>
<dbReference type="InterPro" id="IPR001217">
    <property type="entry name" value="STAT"/>
</dbReference>
<feature type="region of interest" description="Disordered" evidence="3">
    <location>
        <begin position="1"/>
        <end position="40"/>
    </location>
</feature>
<dbReference type="GO" id="GO:0007165">
    <property type="term" value="P:signal transduction"/>
    <property type="evidence" value="ECO:0007669"/>
    <property type="project" value="InterPro"/>
</dbReference>
<evidence type="ECO:0000313" key="6">
    <source>
        <dbReference type="Proteomes" id="UP001141552"/>
    </source>
</evidence>
<dbReference type="AlphaFoldDB" id="A0A9Q0FY65"/>
<dbReference type="InterPro" id="IPR036860">
    <property type="entry name" value="SH2_dom_sf"/>
</dbReference>
<keyword evidence="6" id="KW-1185">Reference proteome</keyword>
<sequence>MSQSSSSKRLKLGQENTSAAAAARGDGDGRHKSCKSHHAAGTTALQIDNNGVGKTTEAEGKQVGGVIIINDSGSESEGVVAPNSGYPIPDTVIFKYCLGGLADRATLLKDLTTSASEEQLLRFANEVSLYSGCPHHRRQIIIAKRLIEEGMNAWNSISQKNGRVPWENVVFEIADQFVKTACCSTRSLTEQDFELLRRIAGCTDYVAQENFEKLWCWLYPIAVTLSRDRVNAMWNCTSPKWIEGLISKEEAELSLRGPRGLQEPGTFVLRFPTSRSWPHPDAGSLIVTYVGRDYTIHHRLLSLDYIFSCEGRDKKTISLQDMLLAEPELSRFGRIVRRQ</sequence>
<accession>A0A9Q0FY65</accession>
<dbReference type="EMBL" id="JAKUCV010003500">
    <property type="protein sequence ID" value="KAJ4838717.1"/>
    <property type="molecule type" value="Genomic_DNA"/>
</dbReference>
<evidence type="ECO:0000256" key="1">
    <source>
        <dbReference type="ARBA" id="ARBA00022999"/>
    </source>
</evidence>
<gene>
    <name evidence="5" type="ORF">Tsubulata_023235</name>
</gene>
<proteinExistence type="predicted"/>
<reference evidence="5" key="2">
    <citation type="journal article" date="2023" name="Plants (Basel)">
        <title>Annotation of the Turnera subulata (Passifloraceae) Draft Genome Reveals the S-Locus Evolved after the Divergence of Turneroideae from Passifloroideae in a Stepwise Manner.</title>
        <authorList>
            <person name="Henning P.M."/>
            <person name="Roalson E.H."/>
            <person name="Mir W."/>
            <person name="McCubbin A.G."/>
            <person name="Shore J.S."/>
        </authorList>
    </citation>
    <scope>NUCLEOTIDE SEQUENCE</scope>
    <source>
        <strain evidence="5">F60SS</strain>
    </source>
</reference>
<evidence type="ECO:0000259" key="4">
    <source>
        <dbReference type="PROSITE" id="PS50001"/>
    </source>
</evidence>
<dbReference type="PROSITE" id="PS50001">
    <property type="entry name" value="SH2"/>
    <property type="match status" value="1"/>
</dbReference>
<dbReference type="OrthoDB" id="10263919at2759"/>
<organism evidence="5 6">
    <name type="scientific">Turnera subulata</name>
    <dbReference type="NCBI Taxonomy" id="218843"/>
    <lineage>
        <taxon>Eukaryota</taxon>
        <taxon>Viridiplantae</taxon>
        <taxon>Streptophyta</taxon>
        <taxon>Embryophyta</taxon>
        <taxon>Tracheophyta</taxon>
        <taxon>Spermatophyta</taxon>
        <taxon>Magnoliopsida</taxon>
        <taxon>eudicotyledons</taxon>
        <taxon>Gunneridae</taxon>
        <taxon>Pentapetalae</taxon>
        <taxon>rosids</taxon>
        <taxon>fabids</taxon>
        <taxon>Malpighiales</taxon>
        <taxon>Passifloraceae</taxon>
        <taxon>Turnera</taxon>
    </lineage>
</organism>
<dbReference type="FunFam" id="3.30.505.10:FF:000086">
    <property type="entry name" value="SH2 domain protein B"/>
    <property type="match status" value="1"/>
</dbReference>
<dbReference type="SUPFAM" id="SSF55550">
    <property type="entry name" value="SH2 domain"/>
    <property type="match status" value="1"/>
</dbReference>
<comment type="caution">
    <text evidence="5">The sequence shown here is derived from an EMBL/GenBank/DDBJ whole genome shotgun (WGS) entry which is preliminary data.</text>
</comment>
<keyword evidence="1 2" id="KW-0727">SH2 domain</keyword>
<name>A0A9Q0FY65_9ROSI</name>
<dbReference type="InterPro" id="IPR000980">
    <property type="entry name" value="SH2"/>
</dbReference>
<evidence type="ECO:0000256" key="2">
    <source>
        <dbReference type="PROSITE-ProRule" id="PRU00191"/>
    </source>
</evidence>
<reference evidence="5" key="1">
    <citation type="submission" date="2022-02" db="EMBL/GenBank/DDBJ databases">
        <authorList>
            <person name="Henning P.M."/>
            <person name="McCubbin A.G."/>
            <person name="Shore J.S."/>
        </authorList>
    </citation>
    <scope>NUCLEOTIDE SEQUENCE</scope>
    <source>
        <strain evidence="5">F60SS</strain>
        <tissue evidence="5">Leaves</tissue>
    </source>
</reference>
<protein>
    <recommendedName>
        <fullName evidence="4">SH2 domain-containing protein</fullName>
    </recommendedName>
</protein>
<feature type="domain" description="SH2" evidence="4">
    <location>
        <begin position="241"/>
        <end position="339"/>
    </location>
</feature>